<dbReference type="InterPro" id="IPR027417">
    <property type="entry name" value="P-loop_NTPase"/>
</dbReference>
<reference evidence="6 7" key="1">
    <citation type="journal article" date="2017" name="ISME J.">
        <title>Energy and carbon metabolisms in a deep terrestrial subsurface fluid microbial community.</title>
        <authorList>
            <person name="Momper L."/>
            <person name="Jungbluth S.P."/>
            <person name="Lee M.D."/>
            <person name="Amend J.P."/>
        </authorList>
    </citation>
    <scope>NUCLEOTIDE SEQUENCE [LARGE SCALE GENOMIC DNA]</scope>
    <source>
        <strain evidence="6">SURF_17</strain>
    </source>
</reference>
<dbReference type="Gene3D" id="3.40.50.300">
    <property type="entry name" value="P-loop containing nucleotide triphosphate hydrolases"/>
    <property type="match status" value="1"/>
</dbReference>
<dbReference type="InterPro" id="IPR050052">
    <property type="entry name" value="ATP-dep_Clp_protease_ClpX"/>
</dbReference>
<evidence type="ECO:0000259" key="5">
    <source>
        <dbReference type="SMART" id="SM01086"/>
    </source>
</evidence>
<dbReference type="GO" id="GO:0005524">
    <property type="term" value="F:ATP binding"/>
    <property type="evidence" value="ECO:0007669"/>
    <property type="project" value="UniProtKB-KW"/>
</dbReference>
<keyword evidence="6" id="KW-0645">Protease</keyword>
<proteinExistence type="predicted"/>
<dbReference type="NCBIfam" id="NF003745">
    <property type="entry name" value="PRK05342.1"/>
    <property type="match status" value="1"/>
</dbReference>
<dbReference type="AlphaFoldDB" id="A0A419F0V7"/>
<dbReference type="GO" id="GO:0051603">
    <property type="term" value="P:proteolysis involved in protein catabolic process"/>
    <property type="evidence" value="ECO:0007669"/>
    <property type="project" value="TreeGrafter"/>
</dbReference>
<dbReference type="PANTHER" id="PTHR48102:SF7">
    <property type="entry name" value="ATP-DEPENDENT CLP PROTEASE ATP-BINDING SUBUNIT CLPX-LIKE, MITOCHONDRIAL"/>
    <property type="match status" value="1"/>
</dbReference>
<accession>A0A419F0V7</accession>
<dbReference type="InterPro" id="IPR003959">
    <property type="entry name" value="ATPase_AAA_core"/>
</dbReference>
<feature type="domain" description="Clp ATPase C-terminal" evidence="5">
    <location>
        <begin position="256"/>
        <end position="342"/>
    </location>
</feature>
<dbReference type="EMBL" id="QZKI01000057">
    <property type="protein sequence ID" value="RJP71555.1"/>
    <property type="molecule type" value="Genomic_DNA"/>
</dbReference>
<protein>
    <submittedName>
        <fullName evidence="6">ATP-dependent Clp protease ATP-binding subunit ClpX</fullName>
    </submittedName>
</protein>
<dbReference type="GO" id="GO:0016887">
    <property type="term" value="F:ATP hydrolysis activity"/>
    <property type="evidence" value="ECO:0007669"/>
    <property type="project" value="InterPro"/>
</dbReference>
<dbReference type="Pfam" id="PF07724">
    <property type="entry name" value="AAA_2"/>
    <property type="match status" value="1"/>
</dbReference>
<organism evidence="6 7">
    <name type="scientific">Candidatus Abyssobacteria bacterium SURF_17</name>
    <dbReference type="NCBI Taxonomy" id="2093361"/>
    <lineage>
        <taxon>Bacteria</taxon>
        <taxon>Pseudomonadati</taxon>
        <taxon>Candidatus Hydrogenedentota</taxon>
        <taxon>Candidatus Abyssobacteria</taxon>
    </lineage>
</organism>
<evidence type="ECO:0000259" key="4">
    <source>
        <dbReference type="SMART" id="SM00382"/>
    </source>
</evidence>
<evidence type="ECO:0000256" key="1">
    <source>
        <dbReference type="ARBA" id="ARBA00022741"/>
    </source>
</evidence>
<dbReference type="GO" id="GO:0008233">
    <property type="term" value="F:peptidase activity"/>
    <property type="evidence" value="ECO:0007669"/>
    <property type="project" value="UniProtKB-KW"/>
</dbReference>
<evidence type="ECO:0000313" key="6">
    <source>
        <dbReference type="EMBL" id="RJP71555.1"/>
    </source>
</evidence>
<sequence>MKPARRELPELLTPVQVYTHLNNYVIGQERAKRIVAIAAYNHQKRILNKKAGQPNPIKKSNILLIGPTGCGKTHIARNLANVLDLPFAVVDATEYTEAGYYGKDVEVMVAELLFKTGGQVDETQRGVIFIDEVDKIARRTHGARTGAGARDIGGEGVQQALLKLLEGSEVFVPLNVTQHWSKHDFVLVDTSEILFICAGTFSDMPVIQQEHRPVGFRGKRADVQKRRRVTTKDLLEYGMLAEFLGRLPVVVELEPLSVDDLMQILKRPPDSILREYVHLLSLDGIQLRFTDTALKLVIEHAIGKNLGARGLRSIMEEVMHDIMFDAPTSRGKRITVDKRFVAKRLTRME</sequence>
<keyword evidence="3" id="KW-0143">Chaperone</keyword>
<keyword evidence="6" id="KW-0378">Hydrolase</keyword>
<keyword evidence="2 6" id="KW-0067">ATP-binding</keyword>
<feature type="domain" description="AAA+ ATPase" evidence="4">
    <location>
        <begin position="58"/>
        <end position="227"/>
    </location>
</feature>
<dbReference type="InterPro" id="IPR019489">
    <property type="entry name" value="Clp_ATPase_C"/>
</dbReference>
<dbReference type="SMART" id="SM00382">
    <property type="entry name" value="AAA"/>
    <property type="match status" value="1"/>
</dbReference>
<evidence type="ECO:0000256" key="2">
    <source>
        <dbReference type="ARBA" id="ARBA00022840"/>
    </source>
</evidence>
<dbReference type="Gene3D" id="1.10.8.60">
    <property type="match status" value="1"/>
</dbReference>
<evidence type="ECO:0000313" key="7">
    <source>
        <dbReference type="Proteomes" id="UP000285961"/>
    </source>
</evidence>
<dbReference type="PANTHER" id="PTHR48102">
    <property type="entry name" value="ATP-DEPENDENT CLP PROTEASE ATP-BINDING SUBUNIT CLPX-LIKE, MITOCHONDRIAL-RELATED"/>
    <property type="match status" value="1"/>
</dbReference>
<gene>
    <name evidence="6" type="primary">clpX</name>
    <name evidence="6" type="ORF">C4532_07285</name>
</gene>
<dbReference type="Proteomes" id="UP000285961">
    <property type="component" value="Unassembled WGS sequence"/>
</dbReference>
<keyword evidence="1" id="KW-0547">Nucleotide-binding</keyword>
<comment type="caution">
    <text evidence="6">The sequence shown here is derived from an EMBL/GenBank/DDBJ whole genome shotgun (WGS) entry which is preliminary data.</text>
</comment>
<dbReference type="SUPFAM" id="SSF52540">
    <property type="entry name" value="P-loop containing nucleoside triphosphate hydrolases"/>
    <property type="match status" value="1"/>
</dbReference>
<dbReference type="InterPro" id="IPR003593">
    <property type="entry name" value="AAA+_ATPase"/>
</dbReference>
<evidence type="ECO:0000256" key="3">
    <source>
        <dbReference type="ARBA" id="ARBA00023186"/>
    </source>
</evidence>
<dbReference type="SMART" id="SM01086">
    <property type="entry name" value="ClpB_D2-small"/>
    <property type="match status" value="1"/>
</dbReference>
<name>A0A419F0V7_9BACT</name>
<dbReference type="Pfam" id="PF10431">
    <property type="entry name" value="ClpB_D2-small"/>
    <property type="match status" value="1"/>
</dbReference>